<reference evidence="2" key="1">
    <citation type="submission" date="2021-06" db="EMBL/GenBank/DDBJ databases">
        <title>Genome Sequence of Mortierella hyaline Strain SCG-10, a Cold-Adapted, Nitrate-Reducing Fungus Isolated from Soil in Minnesota, USA.</title>
        <authorList>
            <person name="Aldossari N."/>
        </authorList>
    </citation>
    <scope>NUCLEOTIDE SEQUENCE</scope>
    <source>
        <strain evidence="2">SCG-10</strain>
    </source>
</reference>
<dbReference type="AlphaFoldDB" id="A0A9P8BR56"/>
<dbReference type="Proteomes" id="UP000707451">
    <property type="component" value="Unassembled WGS sequence"/>
</dbReference>
<feature type="compositionally biased region" description="Polar residues" evidence="1">
    <location>
        <begin position="320"/>
        <end position="329"/>
    </location>
</feature>
<comment type="caution">
    <text evidence="2">The sequence shown here is derived from an EMBL/GenBank/DDBJ whole genome shotgun (WGS) entry which is preliminary data.</text>
</comment>
<proteinExistence type="predicted"/>
<protein>
    <submittedName>
        <fullName evidence="2">Uncharacterized protein</fullName>
    </submittedName>
</protein>
<dbReference type="OrthoDB" id="2442229at2759"/>
<feature type="region of interest" description="Disordered" evidence="1">
    <location>
        <begin position="258"/>
        <end position="337"/>
    </location>
</feature>
<dbReference type="EMBL" id="JAHRHY010000019">
    <property type="protein sequence ID" value="KAG9062577.1"/>
    <property type="molecule type" value="Genomic_DNA"/>
</dbReference>
<organism evidence="2 3">
    <name type="scientific">Linnemannia hyalina</name>
    <dbReference type="NCBI Taxonomy" id="64524"/>
    <lineage>
        <taxon>Eukaryota</taxon>
        <taxon>Fungi</taxon>
        <taxon>Fungi incertae sedis</taxon>
        <taxon>Mucoromycota</taxon>
        <taxon>Mortierellomycotina</taxon>
        <taxon>Mortierellomycetes</taxon>
        <taxon>Mortierellales</taxon>
        <taxon>Mortierellaceae</taxon>
        <taxon>Linnemannia</taxon>
    </lineage>
</organism>
<evidence type="ECO:0000256" key="1">
    <source>
        <dbReference type="SAM" id="MobiDB-lite"/>
    </source>
</evidence>
<evidence type="ECO:0000313" key="3">
    <source>
        <dbReference type="Proteomes" id="UP000707451"/>
    </source>
</evidence>
<feature type="compositionally biased region" description="Basic residues" evidence="1">
    <location>
        <begin position="290"/>
        <end position="317"/>
    </location>
</feature>
<gene>
    <name evidence="2" type="ORF">KI688_005492</name>
</gene>
<keyword evidence="3" id="KW-1185">Reference proteome</keyword>
<evidence type="ECO:0000313" key="2">
    <source>
        <dbReference type="EMBL" id="KAG9062577.1"/>
    </source>
</evidence>
<sequence length="337" mass="36382">MSNMNIQGSSGRPQGGQDIASLLARSAETNRMRDAAIIAASAAQALAQAQDPDDSEMGVDRPPAGSTTLDDLIIRLGLATQTEGSSLHPGSYLPSFKKGALSEKVAADILHKFVNRAAVLMDKVKAAEKVLRELNVHTTADYWGKPFVNNNRVTLSKEAQASLNAEYNLLLVNVIRNDKVSVIAKAQEELDQTLPKNLSDALQASLVSIETNDRLTMQGKDYTRTLLKAAAQEFVTQVQALRVTAELEAVNNGLKKIKLNKTSAKRGKGKSPPHKRKNELSKFKGPKGPAPKKGKNNKKNGPKPKGPKNHPKGKHPSAKAGNQRSQNGARRNAARKK</sequence>
<feature type="compositionally biased region" description="Basic residues" evidence="1">
    <location>
        <begin position="258"/>
        <end position="277"/>
    </location>
</feature>
<accession>A0A9P8BR56</accession>
<name>A0A9P8BR56_9FUNG</name>